<sequence>MVFLTVSAGYTCAALLAGAATAAELGGRGGRSVLDFLGLGRRLSLLRSAERTFHCQLWSGCAWRPCVVGMSGDLLMLSSRLVEEARLMENAKVSVQARVRRGVRQHAQDGTYASVALDHCDPLQLCFTSAEEALSFASEVAERAQMKRDMWKLADQAKELRECLSSTTFSSDRSAPAPKAAPEAQAALRARLAVPKGVPMYTLSPCASGHDLHDEVREFIPGPRAVPVPKTSSCESSTKSLPRPHIPKLQIQRANSCPSPGRGKLALPPPAPHNDSAHRLRKYRSEGEEETPVSPSDPNSFASKVFMGLGLHAAKASLVAEKRVDVLKTKFESSKRSSGCSSSPAI</sequence>
<comment type="caution">
    <text evidence="3">The sequence shown here is derived from an EMBL/GenBank/DDBJ whole genome shotgun (WGS) entry which is preliminary data.</text>
</comment>
<keyword evidence="2" id="KW-0732">Signal</keyword>
<dbReference type="Proteomes" id="UP001642484">
    <property type="component" value="Unassembled WGS sequence"/>
</dbReference>
<protein>
    <submittedName>
        <fullName evidence="3">Uncharacterized protein</fullName>
    </submittedName>
</protein>
<feature type="chain" id="PRO_5047007912" evidence="2">
    <location>
        <begin position="23"/>
        <end position="346"/>
    </location>
</feature>
<keyword evidence="4" id="KW-1185">Reference proteome</keyword>
<evidence type="ECO:0000256" key="2">
    <source>
        <dbReference type="SAM" id="SignalP"/>
    </source>
</evidence>
<gene>
    <name evidence="3" type="ORF">CCMP2556_LOCUS54761</name>
</gene>
<name>A0ABP0SYH3_9DINO</name>
<accession>A0ABP0SYH3</accession>
<evidence type="ECO:0000256" key="1">
    <source>
        <dbReference type="SAM" id="MobiDB-lite"/>
    </source>
</evidence>
<proteinExistence type="predicted"/>
<feature type="signal peptide" evidence="2">
    <location>
        <begin position="1"/>
        <end position="22"/>
    </location>
</feature>
<feature type="compositionally biased region" description="Polar residues" evidence="1">
    <location>
        <begin position="230"/>
        <end position="240"/>
    </location>
</feature>
<evidence type="ECO:0000313" key="3">
    <source>
        <dbReference type="EMBL" id="CAK9117437.1"/>
    </source>
</evidence>
<organism evidence="3 4">
    <name type="scientific">Durusdinium trenchii</name>
    <dbReference type="NCBI Taxonomy" id="1381693"/>
    <lineage>
        <taxon>Eukaryota</taxon>
        <taxon>Sar</taxon>
        <taxon>Alveolata</taxon>
        <taxon>Dinophyceae</taxon>
        <taxon>Suessiales</taxon>
        <taxon>Symbiodiniaceae</taxon>
        <taxon>Durusdinium</taxon>
    </lineage>
</organism>
<evidence type="ECO:0000313" key="4">
    <source>
        <dbReference type="Proteomes" id="UP001642484"/>
    </source>
</evidence>
<feature type="region of interest" description="Disordered" evidence="1">
    <location>
        <begin position="221"/>
        <end position="300"/>
    </location>
</feature>
<dbReference type="EMBL" id="CAXAMN010028694">
    <property type="protein sequence ID" value="CAK9117437.1"/>
    <property type="molecule type" value="Genomic_DNA"/>
</dbReference>
<feature type="compositionally biased region" description="Basic and acidic residues" evidence="1">
    <location>
        <begin position="275"/>
        <end position="286"/>
    </location>
</feature>
<reference evidence="3 4" key="1">
    <citation type="submission" date="2024-02" db="EMBL/GenBank/DDBJ databases">
        <authorList>
            <person name="Chen Y."/>
            <person name="Shah S."/>
            <person name="Dougan E. K."/>
            <person name="Thang M."/>
            <person name="Chan C."/>
        </authorList>
    </citation>
    <scope>NUCLEOTIDE SEQUENCE [LARGE SCALE GENOMIC DNA]</scope>
</reference>